<dbReference type="STRING" id="100816.A0A175W810"/>
<evidence type="ECO:0000259" key="2">
    <source>
        <dbReference type="Pfam" id="PF07859"/>
    </source>
</evidence>
<dbReference type="InterPro" id="IPR050300">
    <property type="entry name" value="GDXG_lipolytic_enzyme"/>
</dbReference>
<organism evidence="3 4">
    <name type="scientific">Madurella mycetomatis</name>
    <dbReference type="NCBI Taxonomy" id="100816"/>
    <lineage>
        <taxon>Eukaryota</taxon>
        <taxon>Fungi</taxon>
        <taxon>Dikarya</taxon>
        <taxon>Ascomycota</taxon>
        <taxon>Pezizomycotina</taxon>
        <taxon>Sordariomycetes</taxon>
        <taxon>Sordariomycetidae</taxon>
        <taxon>Sordariales</taxon>
        <taxon>Sordariales incertae sedis</taxon>
        <taxon>Madurella</taxon>
    </lineage>
</organism>
<gene>
    <name evidence="3" type="ORF">MMYC01_204061</name>
</gene>
<keyword evidence="4" id="KW-1185">Reference proteome</keyword>
<comment type="caution">
    <text evidence="3">The sequence shown here is derived from an EMBL/GenBank/DDBJ whole genome shotgun (WGS) entry which is preliminary data.</text>
</comment>
<dbReference type="Gene3D" id="3.40.50.1820">
    <property type="entry name" value="alpha/beta hydrolase"/>
    <property type="match status" value="1"/>
</dbReference>
<dbReference type="VEuPathDB" id="FungiDB:MMYC01_204061"/>
<dbReference type="PANTHER" id="PTHR48081">
    <property type="entry name" value="AB HYDROLASE SUPERFAMILY PROTEIN C4A8.06C"/>
    <property type="match status" value="1"/>
</dbReference>
<evidence type="ECO:0000313" key="3">
    <source>
        <dbReference type="EMBL" id="KXX79410.1"/>
    </source>
</evidence>
<evidence type="ECO:0000256" key="1">
    <source>
        <dbReference type="ARBA" id="ARBA00022801"/>
    </source>
</evidence>
<name>A0A175W810_9PEZI</name>
<dbReference type="Pfam" id="PF07859">
    <property type="entry name" value="Abhydrolase_3"/>
    <property type="match status" value="1"/>
</dbReference>
<feature type="domain" description="Alpha/beta hydrolase fold-3" evidence="2">
    <location>
        <begin position="78"/>
        <end position="283"/>
    </location>
</feature>
<dbReference type="Proteomes" id="UP000078237">
    <property type="component" value="Unassembled WGS sequence"/>
</dbReference>
<protein>
    <submittedName>
        <fullName evidence="3">Versiconal hemiacetal acetate esterase</fullName>
    </submittedName>
</protein>
<proteinExistence type="predicted"/>
<accession>A0A175W810</accession>
<keyword evidence="1" id="KW-0378">Hydrolase</keyword>
<sequence length="314" mass="34792">MGHRVGFFTYLRLKVIATLLRGLLVVQGYLPLRRDRLLAQKIPVHRERLWIPSRDPGRYINAYLYYPPSPPAGPAPIVVNWHGSGWVFPLLGSDELYCRQIAHNASIYILDADYRKAPENPYPGPLNDVEDTLRWIGSQSSRFDLSRVALSGFSAGAHLALVAASALRKSLAYLLTIVAVVAHYPETDLSVDPEAKTVPAPIRPHPPAIVHFFHDAFVPDKTLRTDPKVSPSRADPAEFPQHVTILTASGDIFSPEAVKLAAKVDDGCRTVIVKTLEGMHHGFDKGAQRGTKEWAKREEAYEAVVKSLKDALKV</sequence>
<dbReference type="SUPFAM" id="SSF53474">
    <property type="entry name" value="alpha/beta-Hydrolases"/>
    <property type="match status" value="1"/>
</dbReference>
<dbReference type="OrthoDB" id="19653at2759"/>
<dbReference type="GO" id="GO:0016787">
    <property type="term" value="F:hydrolase activity"/>
    <property type="evidence" value="ECO:0007669"/>
    <property type="project" value="UniProtKB-KW"/>
</dbReference>
<dbReference type="AlphaFoldDB" id="A0A175W810"/>
<evidence type="ECO:0000313" key="4">
    <source>
        <dbReference type="Proteomes" id="UP000078237"/>
    </source>
</evidence>
<reference evidence="3 4" key="1">
    <citation type="journal article" date="2016" name="Genome Announc.">
        <title>Genome Sequence of Madurella mycetomatis mm55, Isolated from a Human Mycetoma Case in Sudan.</title>
        <authorList>
            <person name="Smit S."/>
            <person name="Derks M.F."/>
            <person name="Bervoets S."/>
            <person name="Fahal A."/>
            <person name="van Leeuwen W."/>
            <person name="van Belkum A."/>
            <person name="van de Sande W.W."/>
        </authorList>
    </citation>
    <scope>NUCLEOTIDE SEQUENCE [LARGE SCALE GENOMIC DNA]</scope>
    <source>
        <strain evidence="4">mm55</strain>
    </source>
</reference>
<dbReference type="InterPro" id="IPR029058">
    <property type="entry name" value="AB_hydrolase_fold"/>
</dbReference>
<dbReference type="PANTHER" id="PTHR48081:SF8">
    <property type="entry name" value="ALPHA_BETA HYDROLASE FOLD-3 DOMAIN-CONTAINING PROTEIN-RELATED"/>
    <property type="match status" value="1"/>
</dbReference>
<dbReference type="EMBL" id="LCTW02000088">
    <property type="protein sequence ID" value="KXX79410.1"/>
    <property type="molecule type" value="Genomic_DNA"/>
</dbReference>
<dbReference type="InterPro" id="IPR013094">
    <property type="entry name" value="AB_hydrolase_3"/>
</dbReference>